<dbReference type="KEGG" id="ddf:DEFDS_P076"/>
<keyword evidence="1" id="KW-0472">Membrane</keyword>
<dbReference type="HOGENOM" id="CLU_2218751_0_0_0"/>
<feature type="transmembrane region" description="Helical" evidence="1">
    <location>
        <begin position="21"/>
        <end position="44"/>
    </location>
</feature>
<geneLocation type="plasmid" evidence="2 3">
    <name>megaplasmid pDF308</name>
</geneLocation>
<reference evidence="2 3" key="1">
    <citation type="journal article" date="2010" name="DNA Res.">
        <title>Bacterial lifestyle in a deep-sea hydrothermal vent chimney revealed by the genome sequence of the thermophilic bacterium Deferribacter desulfuricans SSM1.</title>
        <authorList>
            <person name="Takaki Y."/>
            <person name="Shimamura S."/>
            <person name="Nakagawa S."/>
            <person name="Fukuhara Y."/>
            <person name="Horikawa H."/>
            <person name="Ankai A."/>
            <person name="Harada T."/>
            <person name="Hosoyama A."/>
            <person name="Oguchi A."/>
            <person name="Fukui S."/>
            <person name="Fujita N."/>
            <person name="Takami H."/>
            <person name="Takai K."/>
        </authorList>
    </citation>
    <scope>NUCLEOTIDE SEQUENCE [LARGE SCALE GENOMIC DNA]</scope>
    <source>
        <strain evidence="3">DSM 14783 / JCM 11476 / NBRC 101012 / SSM1</strain>
        <plasmid evidence="3">Plasmid megaplasmid pDF308</plasmid>
    </source>
</reference>
<dbReference type="RefSeq" id="WP_013008937.1">
    <property type="nucleotide sequence ID" value="NC_013940.1"/>
</dbReference>
<dbReference type="Proteomes" id="UP000001520">
    <property type="component" value="Plasmid megaplasmid pDF308"/>
</dbReference>
<name>D3PEQ8_DEFDS</name>
<protein>
    <submittedName>
        <fullName evidence="2">Uncharacterized protein</fullName>
    </submittedName>
</protein>
<organism evidence="2 3">
    <name type="scientific">Deferribacter desulfuricans (strain DSM 14783 / JCM 11476 / NBRC 101012 / SSM1)</name>
    <dbReference type="NCBI Taxonomy" id="639282"/>
    <lineage>
        <taxon>Bacteria</taxon>
        <taxon>Pseudomonadati</taxon>
        <taxon>Deferribacterota</taxon>
        <taxon>Deferribacteres</taxon>
        <taxon>Deferribacterales</taxon>
        <taxon>Deferribacteraceae</taxon>
        <taxon>Deferribacter</taxon>
    </lineage>
</organism>
<accession>D3PEQ8</accession>
<keyword evidence="1" id="KW-0812">Transmembrane</keyword>
<evidence type="ECO:0000313" key="3">
    <source>
        <dbReference type="Proteomes" id="UP000001520"/>
    </source>
</evidence>
<proteinExistence type="predicted"/>
<dbReference type="AlphaFoldDB" id="D3PEQ8"/>
<feature type="transmembrane region" description="Helical" evidence="1">
    <location>
        <begin position="50"/>
        <end position="74"/>
    </location>
</feature>
<dbReference type="EMBL" id="AP011530">
    <property type="protein sequence ID" value="BAI81700.1"/>
    <property type="molecule type" value="Genomic_DNA"/>
</dbReference>
<keyword evidence="2" id="KW-0614">Plasmid</keyword>
<gene>
    <name evidence="2" type="ordered locus">DEFDS_P076</name>
</gene>
<keyword evidence="1" id="KW-1133">Transmembrane helix</keyword>
<sequence>MSHVPEKNNVKMDYPLLFSAAEFLIGLTGAFGAIFVIMSLIPAIRYGLNFYALLSAILSLLGIILGMGIGFAFMRMVAASIDTRNYLYDIYLELKNLDKKTETKQE</sequence>
<evidence type="ECO:0000256" key="1">
    <source>
        <dbReference type="SAM" id="Phobius"/>
    </source>
</evidence>
<keyword evidence="3" id="KW-1185">Reference proteome</keyword>
<evidence type="ECO:0000313" key="2">
    <source>
        <dbReference type="EMBL" id="BAI81700.1"/>
    </source>
</evidence>